<protein>
    <submittedName>
        <fullName evidence="1">Uncharacterized protein</fullName>
    </submittedName>
</protein>
<name>A0AB39YAM8_9ACTN</name>
<reference evidence="1" key="1">
    <citation type="submission" date="2024-08" db="EMBL/GenBank/DDBJ databases">
        <authorList>
            <person name="Yu S.T."/>
        </authorList>
    </citation>
    <scope>NUCLEOTIDE SEQUENCE</scope>
    <source>
        <strain evidence="1">R33</strain>
    </source>
</reference>
<proteinExistence type="predicted"/>
<organism evidence="1">
    <name type="scientific">Streptomyces sp. R33</name>
    <dbReference type="NCBI Taxonomy" id="3238629"/>
    <lineage>
        <taxon>Bacteria</taxon>
        <taxon>Bacillati</taxon>
        <taxon>Actinomycetota</taxon>
        <taxon>Actinomycetes</taxon>
        <taxon>Kitasatosporales</taxon>
        <taxon>Streptomycetaceae</taxon>
        <taxon>Streptomyces</taxon>
    </lineage>
</organism>
<sequence>MTDHHTGNHIGRSWAGHELEDACPCPKAPCGLVVQDGITENCDEHHWTAAKTTRQSHPADTCPAA</sequence>
<accession>A0AB39YAM8</accession>
<gene>
    <name evidence="1" type="ORF">AB5J51_27140</name>
</gene>
<dbReference type="AlphaFoldDB" id="A0AB39YAM8"/>
<dbReference type="EMBL" id="CP165727">
    <property type="protein sequence ID" value="XDV66338.1"/>
    <property type="molecule type" value="Genomic_DNA"/>
</dbReference>
<evidence type="ECO:0000313" key="1">
    <source>
        <dbReference type="EMBL" id="XDV66338.1"/>
    </source>
</evidence>
<dbReference type="RefSeq" id="WP_369778863.1">
    <property type="nucleotide sequence ID" value="NZ_CP165727.1"/>
</dbReference>